<evidence type="ECO:0000256" key="2">
    <source>
        <dbReference type="ARBA" id="ARBA00004726"/>
    </source>
</evidence>
<dbReference type="AlphaFoldDB" id="J1K011"/>
<keyword evidence="11 15" id="KW-0067">ATP-binding</keyword>
<reference evidence="17 18" key="1">
    <citation type="submission" date="2012-03" db="EMBL/GenBank/DDBJ databases">
        <title>The Genome Sequence of Bartonella tamiae Th239.</title>
        <authorList>
            <consortium name="The Broad Institute Genome Sequencing Platform"/>
            <consortium name="The Broad Institute Genome Sequencing Center for Infectious Disease"/>
            <person name="Feldgarden M."/>
            <person name="Kirby J."/>
            <person name="Kosoy M."/>
            <person name="Birtles R."/>
            <person name="Probert W.S."/>
            <person name="Chiaraviglio L."/>
            <person name="Young S.K."/>
            <person name="Zeng Q."/>
            <person name="Gargeya S."/>
            <person name="Fitzgerald M."/>
            <person name="Haas B."/>
            <person name="Abouelleil A."/>
            <person name="Alvarado L."/>
            <person name="Arachchi H.M."/>
            <person name="Berlin A."/>
            <person name="Chapman S.B."/>
            <person name="Gearin G."/>
            <person name="Goldberg J."/>
            <person name="Griggs A."/>
            <person name="Gujja S."/>
            <person name="Hansen M."/>
            <person name="Heiman D."/>
            <person name="Howarth C."/>
            <person name="Larimer J."/>
            <person name="Lui A."/>
            <person name="MacDonald P.J.P."/>
            <person name="McCowen C."/>
            <person name="Montmayeur A."/>
            <person name="Murphy C."/>
            <person name="Neiman D."/>
            <person name="Pearson M."/>
            <person name="Priest M."/>
            <person name="Roberts A."/>
            <person name="Saif S."/>
            <person name="Shea T."/>
            <person name="Sisk P."/>
            <person name="Stolte C."/>
            <person name="Sykes S."/>
            <person name="Wortman J."/>
            <person name="Nusbaum C."/>
            <person name="Birren B."/>
        </authorList>
    </citation>
    <scope>NUCLEOTIDE SEQUENCE [LARGE SCALE GENOMIC DNA]</scope>
    <source>
        <strain evidence="17 18">Th239</strain>
    </source>
</reference>
<dbReference type="PANTHER" id="PTHR22749">
    <property type="entry name" value="RIBOFLAVIN KINASE/FMN ADENYLYLTRANSFERASE"/>
    <property type="match status" value="1"/>
</dbReference>
<dbReference type="EMBL" id="AIMB01000007">
    <property type="protein sequence ID" value="EJF90345.1"/>
    <property type="molecule type" value="Genomic_DNA"/>
</dbReference>
<dbReference type="OrthoDB" id="9803667at2"/>
<dbReference type="GO" id="GO:0005524">
    <property type="term" value="F:ATP binding"/>
    <property type="evidence" value="ECO:0007669"/>
    <property type="project" value="UniProtKB-UniRule"/>
</dbReference>
<dbReference type="STRING" id="1094558.ME5_00746"/>
<dbReference type="SUPFAM" id="SSF52374">
    <property type="entry name" value="Nucleotidylyl transferase"/>
    <property type="match status" value="1"/>
</dbReference>
<evidence type="ECO:0000313" key="17">
    <source>
        <dbReference type="EMBL" id="EJF90345.1"/>
    </source>
</evidence>
<dbReference type="HOGENOM" id="CLU_048437_0_1_5"/>
<keyword evidence="8 15" id="KW-0547">Nucleotide-binding</keyword>
<proteinExistence type="inferred from homology"/>
<dbReference type="eggNOG" id="COG0196">
    <property type="taxonomic scope" value="Bacteria"/>
</dbReference>
<dbReference type="GO" id="GO:0009398">
    <property type="term" value="P:FMN biosynthetic process"/>
    <property type="evidence" value="ECO:0007669"/>
    <property type="project" value="UniProtKB-UniRule"/>
</dbReference>
<dbReference type="NCBIfam" id="NF004160">
    <property type="entry name" value="PRK05627.1-3"/>
    <property type="match status" value="1"/>
</dbReference>
<dbReference type="InterPro" id="IPR023465">
    <property type="entry name" value="Riboflavin_kinase_dom_sf"/>
</dbReference>
<evidence type="ECO:0000256" key="10">
    <source>
        <dbReference type="ARBA" id="ARBA00022827"/>
    </source>
</evidence>
<keyword evidence="4 15" id="KW-0285">Flavoprotein</keyword>
<dbReference type="Gene3D" id="3.40.50.620">
    <property type="entry name" value="HUPs"/>
    <property type="match status" value="1"/>
</dbReference>
<dbReference type="InterPro" id="IPR014729">
    <property type="entry name" value="Rossmann-like_a/b/a_fold"/>
</dbReference>
<dbReference type="PIRSF" id="PIRSF004491">
    <property type="entry name" value="FAD_Synth"/>
    <property type="match status" value="1"/>
</dbReference>
<evidence type="ECO:0000256" key="9">
    <source>
        <dbReference type="ARBA" id="ARBA00022777"/>
    </source>
</evidence>
<dbReference type="NCBIfam" id="TIGR00083">
    <property type="entry name" value="ribF"/>
    <property type="match status" value="1"/>
</dbReference>
<organism evidence="17 18">
    <name type="scientific">Bartonella tamiae Th239</name>
    <dbReference type="NCBI Taxonomy" id="1094558"/>
    <lineage>
        <taxon>Bacteria</taxon>
        <taxon>Pseudomonadati</taxon>
        <taxon>Pseudomonadota</taxon>
        <taxon>Alphaproteobacteria</taxon>
        <taxon>Hyphomicrobiales</taxon>
        <taxon>Bartonellaceae</taxon>
        <taxon>Bartonella</taxon>
    </lineage>
</organism>
<comment type="function">
    <text evidence="1">Catalyzes the phosphorylation of riboflavin to FMN followed by the adenylation of FMN to FAD.</text>
</comment>
<dbReference type="InterPro" id="IPR002606">
    <property type="entry name" value="Riboflavin_kinase_bac"/>
</dbReference>
<protein>
    <recommendedName>
        <fullName evidence="15">Riboflavin biosynthesis protein</fullName>
    </recommendedName>
    <domain>
        <recommendedName>
            <fullName evidence="15">Riboflavin kinase</fullName>
            <ecNumber evidence="15">2.7.1.26</ecNumber>
        </recommendedName>
        <alternativeName>
            <fullName evidence="15">Flavokinase</fullName>
        </alternativeName>
    </domain>
    <domain>
        <recommendedName>
            <fullName evidence="15">FMN adenylyltransferase</fullName>
            <ecNumber evidence="15">2.7.7.2</ecNumber>
        </recommendedName>
        <alternativeName>
            <fullName evidence="15">FAD pyrophosphorylase</fullName>
        </alternativeName>
        <alternativeName>
            <fullName evidence="15">FAD synthase</fullName>
        </alternativeName>
    </domain>
</protein>
<dbReference type="PANTHER" id="PTHR22749:SF6">
    <property type="entry name" value="RIBOFLAVIN KINASE"/>
    <property type="match status" value="1"/>
</dbReference>
<dbReference type="InterPro" id="IPR023468">
    <property type="entry name" value="Riboflavin_kinase"/>
</dbReference>
<dbReference type="Pfam" id="PF06574">
    <property type="entry name" value="FAD_syn"/>
    <property type="match status" value="1"/>
</dbReference>
<dbReference type="UniPathway" id="UPA00277">
    <property type="reaction ID" value="UER00407"/>
</dbReference>
<dbReference type="PATRIC" id="fig|1094558.3.peg.814"/>
<evidence type="ECO:0000256" key="1">
    <source>
        <dbReference type="ARBA" id="ARBA00002121"/>
    </source>
</evidence>
<dbReference type="SMART" id="SM00904">
    <property type="entry name" value="Flavokinase"/>
    <property type="match status" value="1"/>
</dbReference>
<evidence type="ECO:0000256" key="8">
    <source>
        <dbReference type="ARBA" id="ARBA00022741"/>
    </source>
</evidence>
<keyword evidence="6 15" id="KW-0808">Transferase</keyword>
<dbReference type="EC" id="2.7.7.2" evidence="15"/>
<evidence type="ECO:0000256" key="3">
    <source>
        <dbReference type="ARBA" id="ARBA00005201"/>
    </source>
</evidence>
<evidence type="ECO:0000256" key="11">
    <source>
        <dbReference type="ARBA" id="ARBA00022840"/>
    </source>
</evidence>
<keyword evidence="5 15" id="KW-0288">FMN</keyword>
<evidence type="ECO:0000313" key="18">
    <source>
        <dbReference type="Proteomes" id="UP000008952"/>
    </source>
</evidence>
<name>J1K011_9HYPH</name>
<dbReference type="FunFam" id="3.40.50.620:FF:000021">
    <property type="entry name" value="Riboflavin biosynthesis protein"/>
    <property type="match status" value="1"/>
</dbReference>
<gene>
    <name evidence="17" type="ORF">ME5_00746</name>
</gene>
<evidence type="ECO:0000256" key="5">
    <source>
        <dbReference type="ARBA" id="ARBA00022643"/>
    </source>
</evidence>
<dbReference type="EC" id="2.7.1.26" evidence="15"/>
<dbReference type="NCBIfam" id="NF004159">
    <property type="entry name" value="PRK05627.1-2"/>
    <property type="match status" value="1"/>
</dbReference>
<dbReference type="Proteomes" id="UP000008952">
    <property type="component" value="Unassembled WGS sequence"/>
</dbReference>
<comment type="pathway">
    <text evidence="3 15">Cofactor biosynthesis; FMN biosynthesis; FMN from riboflavin (ATP route): step 1/1.</text>
</comment>
<dbReference type="Gene3D" id="2.40.30.30">
    <property type="entry name" value="Riboflavin kinase-like"/>
    <property type="match status" value="1"/>
</dbReference>
<dbReference type="UniPathway" id="UPA00276">
    <property type="reaction ID" value="UER00406"/>
</dbReference>
<keyword evidence="10 15" id="KW-0274">FAD</keyword>
<dbReference type="RefSeq" id="WP_008038558.1">
    <property type="nucleotide sequence ID" value="NZ_JH725147.1"/>
</dbReference>
<dbReference type="GO" id="GO:0003919">
    <property type="term" value="F:FMN adenylyltransferase activity"/>
    <property type="evidence" value="ECO:0007669"/>
    <property type="project" value="UniProtKB-UniRule"/>
</dbReference>
<dbReference type="GO" id="GO:0009231">
    <property type="term" value="P:riboflavin biosynthetic process"/>
    <property type="evidence" value="ECO:0007669"/>
    <property type="project" value="InterPro"/>
</dbReference>
<keyword evidence="9 15" id="KW-0418">Kinase</keyword>
<dbReference type="InterPro" id="IPR015864">
    <property type="entry name" value="FAD_synthase"/>
</dbReference>
<feature type="domain" description="Riboflavin kinase" evidence="16">
    <location>
        <begin position="188"/>
        <end position="313"/>
    </location>
</feature>
<comment type="pathway">
    <text evidence="2 15">Cofactor biosynthesis; FAD biosynthesis; FAD from FMN: step 1/1.</text>
</comment>
<comment type="catalytic activity">
    <reaction evidence="13 15">
        <text>riboflavin + ATP = FMN + ADP + H(+)</text>
        <dbReference type="Rhea" id="RHEA:14357"/>
        <dbReference type="ChEBI" id="CHEBI:15378"/>
        <dbReference type="ChEBI" id="CHEBI:30616"/>
        <dbReference type="ChEBI" id="CHEBI:57986"/>
        <dbReference type="ChEBI" id="CHEBI:58210"/>
        <dbReference type="ChEBI" id="CHEBI:456216"/>
        <dbReference type="EC" id="2.7.1.26"/>
    </reaction>
</comment>
<comment type="catalytic activity">
    <reaction evidence="14 15">
        <text>FMN + ATP + H(+) = FAD + diphosphate</text>
        <dbReference type="Rhea" id="RHEA:17237"/>
        <dbReference type="ChEBI" id="CHEBI:15378"/>
        <dbReference type="ChEBI" id="CHEBI:30616"/>
        <dbReference type="ChEBI" id="CHEBI:33019"/>
        <dbReference type="ChEBI" id="CHEBI:57692"/>
        <dbReference type="ChEBI" id="CHEBI:58210"/>
        <dbReference type="EC" id="2.7.7.2"/>
    </reaction>
</comment>
<dbReference type="SUPFAM" id="SSF82114">
    <property type="entry name" value="Riboflavin kinase-like"/>
    <property type="match status" value="1"/>
</dbReference>
<keyword evidence="12" id="KW-0511">Multifunctional enzyme</keyword>
<keyword evidence="7 15" id="KW-0548">Nucleotidyltransferase</keyword>
<dbReference type="GO" id="GO:0006747">
    <property type="term" value="P:FAD biosynthetic process"/>
    <property type="evidence" value="ECO:0007669"/>
    <property type="project" value="UniProtKB-UniRule"/>
</dbReference>
<evidence type="ECO:0000256" key="6">
    <source>
        <dbReference type="ARBA" id="ARBA00022679"/>
    </source>
</evidence>
<evidence type="ECO:0000259" key="16">
    <source>
        <dbReference type="SMART" id="SM00904"/>
    </source>
</evidence>
<dbReference type="Pfam" id="PF01687">
    <property type="entry name" value="Flavokinase"/>
    <property type="match status" value="1"/>
</dbReference>
<comment type="caution">
    <text evidence="17">The sequence shown here is derived from an EMBL/GenBank/DDBJ whole genome shotgun (WGS) entry which is preliminary data.</text>
</comment>
<evidence type="ECO:0000256" key="13">
    <source>
        <dbReference type="ARBA" id="ARBA00047880"/>
    </source>
</evidence>
<evidence type="ECO:0000256" key="7">
    <source>
        <dbReference type="ARBA" id="ARBA00022695"/>
    </source>
</evidence>
<evidence type="ECO:0000256" key="4">
    <source>
        <dbReference type="ARBA" id="ARBA00022630"/>
    </source>
</evidence>
<dbReference type="GO" id="GO:0008531">
    <property type="term" value="F:riboflavin kinase activity"/>
    <property type="evidence" value="ECO:0007669"/>
    <property type="project" value="UniProtKB-UniRule"/>
</dbReference>
<dbReference type="CDD" id="cd02064">
    <property type="entry name" value="FAD_synthetase_N"/>
    <property type="match status" value="1"/>
</dbReference>
<evidence type="ECO:0000256" key="14">
    <source>
        <dbReference type="ARBA" id="ARBA00049494"/>
    </source>
</evidence>
<evidence type="ECO:0000256" key="15">
    <source>
        <dbReference type="PIRNR" id="PIRNR004491"/>
    </source>
</evidence>
<keyword evidence="18" id="KW-1185">Reference proteome</keyword>
<comment type="similarity">
    <text evidence="15">Belongs to the ribF family.</text>
</comment>
<evidence type="ECO:0000256" key="12">
    <source>
        <dbReference type="ARBA" id="ARBA00023268"/>
    </source>
</evidence>
<sequence length="332" mass="37047">MTSHFLRLNDLALLPKDYHCGVIAIGNFDGVHRGHQAVLKRAVSFAREKNCPTLVYTFEPHPRSFFQPQKPVDRLTNAQEKAEIFKLLGFDGVVEQTFNAEFANLTADDFINTVIKNGFSAQTVVTGSDFHFGRKRSGNPDYLKNSGQENHFDVISIAPFCDDNGGVISSSRIRHDLSRGAVDEANSLLGYRYTVTSEIIHGRKLGRSLGFPTANMALPHETSLAFGVYAVRFRRSDGSLYNGVASFGKRPTVESDGQPLLETFIFDFDDTIYGEVASVSFYAFLRQELKFGGLEPLLNQMNKDKSDAKKILKNVQPLSVLDKNFTFSILKK</sequence>
<dbReference type="InterPro" id="IPR015865">
    <property type="entry name" value="Riboflavin_kinase_bac/euk"/>
</dbReference>
<accession>J1K011</accession>